<evidence type="ECO:0000313" key="2">
    <source>
        <dbReference type="Proteomes" id="UP000230353"/>
    </source>
</evidence>
<dbReference type="AlphaFoldDB" id="A0A2H0WM48"/>
<gene>
    <name evidence="1" type="ORF">COT67_00365</name>
</gene>
<dbReference type="EMBL" id="PEZL01000005">
    <property type="protein sequence ID" value="PIS13713.1"/>
    <property type="molecule type" value="Genomic_DNA"/>
</dbReference>
<sequence length="73" mass="8389">MATTKKRLNITLLPEVESAVRRSAQRDKMAKATKASQLLQIALETEEEIIWDKIAATRDNKKAKFIPHKKAWK</sequence>
<dbReference type="Proteomes" id="UP000230353">
    <property type="component" value="Unassembled WGS sequence"/>
</dbReference>
<name>A0A2H0WM48_9BACT</name>
<comment type="caution">
    <text evidence="1">The sequence shown here is derived from an EMBL/GenBank/DDBJ whole genome shotgun (WGS) entry which is preliminary data.</text>
</comment>
<organism evidence="1 2">
    <name type="scientific">Candidatus Tagabacteria bacterium CG09_land_8_20_14_0_10_41_14</name>
    <dbReference type="NCBI Taxonomy" id="1975021"/>
    <lineage>
        <taxon>Bacteria</taxon>
        <taxon>Candidatus Tagaibacteriota</taxon>
    </lineage>
</organism>
<protein>
    <recommendedName>
        <fullName evidence="3">CopG family transcriptional regulator</fullName>
    </recommendedName>
</protein>
<reference evidence="2" key="1">
    <citation type="submission" date="2017-09" db="EMBL/GenBank/DDBJ databases">
        <title>Depth-based differentiation of microbial function through sediment-hosted aquifers and enrichment of novel symbionts in the deep terrestrial subsurface.</title>
        <authorList>
            <person name="Probst A.J."/>
            <person name="Ladd B."/>
            <person name="Jarett J.K."/>
            <person name="Geller-Mcgrath D.E."/>
            <person name="Sieber C.M.K."/>
            <person name="Emerson J.B."/>
            <person name="Anantharaman K."/>
            <person name="Thomas B.C."/>
            <person name="Malmstrom R."/>
            <person name="Stieglmeier M."/>
            <person name="Klingl A."/>
            <person name="Woyke T."/>
            <person name="Ryan C.M."/>
            <person name="Banfield J.F."/>
        </authorList>
    </citation>
    <scope>NUCLEOTIDE SEQUENCE [LARGE SCALE GENOMIC DNA]</scope>
</reference>
<accession>A0A2H0WM48</accession>
<evidence type="ECO:0000313" key="1">
    <source>
        <dbReference type="EMBL" id="PIS13713.1"/>
    </source>
</evidence>
<evidence type="ECO:0008006" key="3">
    <source>
        <dbReference type="Google" id="ProtNLM"/>
    </source>
</evidence>
<proteinExistence type="predicted"/>